<name>A0A6J4PLM7_9BACT</name>
<protein>
    <submittedName>
        <fullName evidence="2">Aspartyl-tRNA(Asn) amidotransferase subunit A @ Glutamyl-tRNA(Gln) amidotransferase subunit A</fullName>
        <ecNumber evidence="2">6.3.5.6</ecNumber>
        <ecNumber evidence="2">6.3.5.7</ecNumber>
    </submittedName>
</protein>
<dbReference type="EMBL" id="CADCUQ010000628">
    <property type="protein sequence ID" value="CAA9419476.1"/>
    <property type="molecule type" value="Genomic_DNA"/>
</dbReference>
<feature type="compositionally biased region" description="Basic and acidic residues" evidence="1">
    <location>
        <begin position="18"/>
        <end position="39"/>
    </location>
</feature>
<dbReference type="EC" id="6.3.5.6" evidence="2"/>
<dbReference type="EC" id="6.3.5.7" evidence="2"/>
<feature type="non-terminal residue" evidence="2">
    <location>
        <position position="1"/>
    </location>
</feature>
<reference evidence="2" key="1">
    <citation type="submission" date="2020-02" db="EMBL/GenBank/DDBJ databases">
        <authorList>
            <person name="Meier V. D."/>
        </authorList>
    </citation>
    <scope>NUCLEOTIDE SEQUENCE</scope>
    <source>
        <strain evidence="2">AVDCRST_MAG64</strain>
    </source>
</reference>
<organism evidence="2">
    <name type="scientific">uncultured Phycisphaerae bacterium</name>
    <dbReference type="NCBI Taxonomy" id="904963"/>
    <lineage>
        <taxon>Bacteria</taxon>
        <taxon>Pseudomonadati</taxon>
        <taxon>Planctomycetota</taxon>
        <taxon>Phycisphaerae</taxon>
        <taxon>environmental samples</taxon>
    </lineage>
</organism>
<gene>
    <name evidence="2" type="ORF">AVDCRST_MAG64-2782</name>
</gene>
<dbReference type="GO" id="GO:0016740">
    <property type="term" value="F:transferase activity"/>
    <property type="evidence" value="ECO:0007669"/>
    <property type="project" value="UniProtKB-KW"/>
</dbReference>
<dbReference type="AlphaFoldDB" id="A0A6J4PLM7"/>
<evidence type="ECO:0000313" key="2">
    <source>
        <dbReference type="EMBL" id="CAA9419476.1"/>
    </source>
</evidence>
<feature type="region of interest" description="Disordered" evidence="1">
    <location>
        <begin position="18"/>
        <end position="159"/>
    </location>
</feature>
<proteinExistence type="predicted"/>
<dbReference type="GO" id="GO:0050566">
    <property type="term" value="F:asparaginyl-tRNA synthase (glutamine-hydrolyzing) activity"/>
    <property type="evidence" value="ECO:0007669"/>
    <property type="project" value="UniProtKB-EC"/>
</dbReference>
<evidence type="ECO:0000256" key="1">
    <source>
        <dbReference type="SAM" id="MobiDB-lite"/>
    </source>
</evidence>
<feature type="non-terminal residue" evidence="2">
    <location>
        <position position="159"/>
    </location>
</feature>
<feature type="compositionally biased region" description="Basic and acidic residues" evidence="1">
    <location>
        <begin position="112"/>
        <end position="137"/>
    </location>
</feature>
<sequence length="159" mass="17820">VAAAAVRHADCRPRRYAREEDLCCRADQGRSGPHRDARPDLQVVRQRLPRAGAGSRGRGGRGEAHRPAGRAADRGQGQPVHDVRHDDLLVADAGELPLPVRRDRGAAAGVSRRGDRRQDEPRRVRHGQLDREQRGRPDPQPVGRRPRARRVVRRQRGRP</sequence>
<keyword evidence="2" id="KW-0808">Transferase</keyword>
<accession>A0A6J4PLM7</accession>
<dbReference type="GO" id="GO:0050567">
    <property type="term" value="F:glutaminyl-tRNA synthase (glutamine-hydrolyzing) activity"/>
    <property type="evidence" value="ECO:0007669"/>
    <property type="project" value="UniProtKB-EC"/>
</dbReference>
<feature type="compositionally biased region" description="Basic residues" evidence="1">
    <location>
        <begin position="144"/>
        <end position="159"/>
    </location>
</feature>
<keyword evidence="2" id="KW-0436">Ligase</keyword>